<dbReference type="Pfam" id="PF20669">
    <property type="entry name" value="Exo70_N"/>
    <property type="match status" value="1"/>
</dbReference>
<dbReference type="SUPFAM" id="SSF74788">
    <property type="entry name" value="Cullin repeat-like"/>
    <property type="match status" value="1"/>
</dbReference>
<sequence length="565" mass="63573">MELWIFKSFSQVHPLFPPSIFQLRTQMNHILSLRDKFVEVSGQSDEKLSSMIETAKRFHDGLQPLNKEVEQLQNRIKNLEYCINGLSHVQDFYKTGREVERTIYEGPGSSLDNYLAAMDRIRDSLAYFDQNNTEHAEHSRLARPQSIASHAYSRRLHAPFHISFLVDTISIAEDQPSEAAGPELEQVSPEVTQRLQQISAWLRKVDSSNMAAQRFQKTDGPRLPDSLNRYCDFRKDLMRLSLVRYGGHLPRSLLREYQKTQENSAPSGRSRIGVSNRSLDLVPPGRKRPPNKAYGLVWDGKSPHVFSLRFLCAQSYHAPPEVGLTDTLPAGLLSTDLTNSRRGMAEGEDLDSEHYNTSLSAFILLFEEYLVRLQKSAVLYVLFSCIIQNDRSLLDRLKLSSNSHEARFACITICKGAANDLLSEGNVSLFSNPPPPGELLLVVLILAPYSQPFNDLVHRLRVQSRQTLDSFVQQLSPTAGGNLVPPDATVHELASNALLFLEKLMEYESIVDVILVWDEASFPPEASIDYLASLTSNCVKGRAAAFGSYIRESLPIFTPSSQSVY</sequence>
<keyword evidence="6" id="KW-1185">Reference proteome</keyword>
<reference evidence="7" key="1">
    <citation type="submission" date="2016-06" db="UniProtKB">
        <authorList>
            <consortium name="WormBaseParasite"/>
        </authorList>
    </citation>
    <scope>IDENTIFICATION</scope>
</reference>
<evidence type="ECO:0000313" key="7">
    <source>
        <dbReference type="WBParaSite" id="SSLN_0001506501-mRNA-1"/>
    </source>
</evidence>
<organism evidence="7">
    <name type="scientific">Schistocephalus solidus</name>
    <name type="common">Tapeworm</name>
    <dbReference type="NCBI Taxonomy" id="70667"/>
    <lineage>
        <taxon>Eukaryota</taxon>
        <taxon>Metazoa</taxon>
        <taxon>Spiralia</taxon>
        <taxon>Lophotrochozoa</taxon>
        <taxon>Platyhelminthes</taxon>
        <taxon>Cestoda</taxon>
        <taxon>Eucestoda</taxon>
        <taxon>Diphyllobothriidea</taxon>
        <taxon>Diphyllobothriidae</taxon>
        <taxon>Schistocephalus</taxon>
    </lineage>
</organism>
<dbReference type="Gene3D" id="1.20.1280.170">
    <property type="entry name" value="Exocyst complex component Exo70"/>
    <property type="match status" value="2"/>
</dbReference>
<accession>A0A183TDH0</accession>
<keyword evidence="2" id="KW-0813">Transport</keyword>
<dbReference type="EMBL" id="UYSU01039055">
    <property type="protein sequence ID" value="VDM00904.1"/>
    <property type="molecule type" value="Genomic_DNA"/>
</dbReference>
<reference evidence="5 6" key="2">
    <citation type="submission" date="2018-11" db="EMBL/GenBank/DDBJ databases">
        <authorList>
            <consortium name="Pathogen Informatics"/>
        </authorList>
    </citation>
    <scope>NUCLEOTIDE SEQUENCE [LARGE SCALE GENOMIC DNA]</scope>
    <source>
        <strain evidence="5 6">NST_G2</strain>
    </source>
</reference>
<evidence type="ECO:0000259" key="4">
    <source>
        <dbReference type="Pfam" id="PF03081"/>
    </source>
</evidence>
<dbReference type="GO" id="GO:0006887">
    <property type="term" value="P:exocytosis"/>
    <property type="evidence" value="ECO:0007669"/>
    <property type="project" value="InterPro"/>
</dbReference>
<proteinExistence type="inferred from homology"/>
<evidence type="ECO:0000313" key="6">
    <source>
        <dbReference type="Proteomes" id="UP000275846"/>
    </source>
</evidence>
<evidence type="ECO:0000256" key="3">
    <source>
        <dbReference type="SAM" id="MobiDB-lite"/>
    </source>
</evidence>
<dbReference type="WBParaSite" id="SSLN_0001506501-mRNA-1">
    <property type="protein sequence ID" value="SSLN_0001506501-mRNA-1"/>
    <property type="gene ID" value="SSLN_0001506501"/>
</dbReference>
<dbReference type="OrthoDB" id="6271124at2759"/>
<feature type="domain" description="Exocyst complex subunit Exo70 C-terminal" evidence="4">
    <location>
        <begin position="450"/>
        <end position="517"/>
    </location>
</feature>
<comment type="similarity">
    <text evidence="1">Belongs to the EXO70 family.</text>
</comment>
<dbReference type="InterPro" id="IPR016159">
    <property type="entry name" value="Cullin_repeat-like_dom_sf"/>
</dbReference>
<dbReference type="Proteomes" id="UP000275846">
    <property type="component" value="Unassembled WGS sequence"/>
</dbReference>
<dbReference type="GO" id="GO:0000145">
    <property type="term" value="C:exocyst"/>
    <property type="evidence" value="ECO:0007669"/>
    <property type="project" value="InterPro"/>
</dbReference>
<dbReference type="Pfam" id="PF03081">
    <property type="entry name" value="Exo70_C"/>
    <property type="match status" value="1"/>
</dbReference>
<gene>
    <name evidence="5" type="ORF">SSLN_LOCUS14518</name>
</gene>
<feature type="region of interest" description="Disordered" evidence="3">
    <location>
        <begin position="258"/>
        <end position="287"/>
    </location>
</feature>
<dbReference type="STRING" id="70667.A0A183TDH0"/>
<evidence type="ECO:0000256" key="1">
    <source>
        <dbReference type="ARBA" id="ARBA00006756"/>
    </source>
</evidence>
<dbReference type="GO" id="GO:0005546">
    <property type="term" value="F:phosphatidylinositol-4,5-bisphosphate binding"/>
    <property type="evidence" value="ECO:0007669"/>
    <property type="project" value="InterPro"/>
</dbReference>
<evidence type="ECO:0000313" key="5">
    <source>
        <dbReference type="EMBL" id="VDM00904.1"/>
    </source>
</evidence>
<evidence type="ECO:0000256" key="2">
    <source>
        <dbReference type="ARBA" id="ARBA00022448"/>
    </source>
</evidence>
<feature type="compositionally biased region" description="Polar residues" evidence="3">
    <location>
        <begin position="260"/>
        <end position="278"/>
    </location>
</feature>
<name>A0A183TDH0_SCHSO</name>
<dbReference type="InterPro" id="IPR046364">
    <property type="entry name" value="Exo70_C"/>
</dbReference>
<dbReference type="AlphaFoldDB" id="A0A183TDH0"/>
<protein>
    <submittedName>
        <fullName evidence="7">Exocyst complex component 7</fullName>
    </submittedName>
</protein>